<evidence type="ECO:0000313" key="2">
    <source>
        <dbReference type="Proteomes" id="UP000031366"/>
    </source>
</evidence>
<dbReference type="AlphaFoldDB" id="A0A0C1R6D5"/>
<dbReference type="EMBL" id="AYSO01000017">
    <property type="protein sequence ID" value="KIE46036.1"/>
    <property type="molecule type" value="Genomic_DNA"/>
</dbReference>
<proteinExistence type="predicted"/>
<reference evidence="1 2" key="1">
    <citation type="journal article" date="2015" name="Infect. Genet. Evol.">
        <title>Genomic sequences of six botulinum neurotoxin-producing strains representing three clostridial species illustrate the mobility and diversity of botulinum neurotoxin genes.</title>
        <authorList>
            <person name="Smith T.J."/>
            <person name="Hill K.K."/>
            <person name="Xie G."/>
            <person name="Foley B.T."/>
            <person name="Williamson C.H."/>
            <person name="Foster J.T."/>
            <person name="Johnson S.L."/>
            <person name="Chertkov O."/>
            <person name="Teshima H."/>
            <person name="Gibbons H.S."/>
            <person name="Johnsky L.A."/>
            <person name="Karavis M.A."/>
            <person name="Smith L.A."/>
        </authorList>
    </citation>
    <scope>NUCLEOTIDE SEQUENCE [LARGE SCALE GENOMIC DNA]</scope>
    <source>
        <strain evidence="1 2">CDC 2741</strain>
    </source>
</reference>
<protein>
    <submittedName>
        <fullName evidence="1">Uncharacterized protein</fullName>
    </submittedName>
</protein>
<keyword evidence="2" id="KW-1185">Reference proteome</keyword>
<dbReference type="Proteomes" id="UP000031366">
    <property type="component" value="Unassembled WGS sequence"/>
</dbReference>
<name>A0A0C1R6D5_9CLOT</name>
<organism evidence="1 2">
    <name type="scientific">Clostridium argentinense CDC 2741</name>
    <dbReference type="NCBI Taxonomy" id="1418104"/>
    <lineage>
        <taxon>Bacteria</taxon>
        <taxon>Bacillati</taxon>
        <taxon>Bacillota</taxon>
        <taxon>Clostridia</taxon>
        <taxon>Eubacteriales</taxon>
        <taxon>Clostridiaceae</taxon>
        <taxon>Clostridium</taxon>
    </lineage>
</organism>
<accession>A0A0C1R6D5</accession>
<sequence length="46" mass="5407">MNFKLEASIMNKSELKECANLMVKVFSGEPWFDKWKSIEHAANYLK</sequence>
<evidence type="ECO:0000313" key="1">
    <source>
        <dbReference type="EMBL" id="KIE46036.1"/>
    </source>
</evidence>
<comment type="caution">
    <text evidence="1">The sequence shown here is derived from an EMBL/GenBank/DDBJ whole genome shotgun (WGS) entry which is preliminary data.</text>
</comment>
<dbReference type="RefSeq" id="WP_202812764.1">
    <property type="nucleotide sequence ID" value="NZ_AYSO01000017.1"/>
</dbReference>
<gene>
    <name evidence="1" type="ORF">U732_1862</name>
</gene>